<dbReference type="InterPro" id="IPR008928">
    <property type="entry name" value="6-hairpin_glycosidase_sf"/>
</dbReference>
<dbReference type="GO" id="GO:0005975">
    <property type="term" value="P:carbohydrate metabolic process"/>
    <property type="evidence" value="ECO:0007669"/>
    <property type="project" value="InterPro"/>
</dbReference>
<dbReference type="Proteomes" id="UP000217265">
    <property type="component" value="Chromosome"/>
</dbReference>
<protein>
    <submittedName>
        <fullName evidence="1">Uncharacterized protein</fullName>
    </submittedName>
</protein>
<keyword evidence="2" id="KW-1185">Reference proteome</keyword>
<organism evidence="1 2">
    <name type="scientific">Nibricoccus aquaticus</name>
    <dbReference type="NCBI Taxonomy" id="2576891"/>
    <lineage>
        <taxon>Bacteria</taxon>
        <taxon>Pseudomonadati</taxon>
        <taxon>Verrucomicrobiota</taxon>
        <taxon>Opitutia</taxon>
        <taxon>Opitutales</taxon>
        <taxon>Opitutaceae</taxon>
        <taxon>Nibricoccus</taxon>
    </lineage>
</organism>
<gene>
    <name evidence="1" type="ORF">CMV30_04740</name>
</gene>
<dbReference type="Gene3D" id="1.50.10.20">
    <property type="match status" value="1"/>
</dbReference>
<evidence type="ECO:0000313" key="2">
    <source>
        <dbReference type="Proteomes" id="UP000217265"/>
    </source>
</evidence>
<dbReference type="EMBL" id="CP023344">
    <property type="protein sequence ID" value="ATC63316.1"/>
    <property type="molecule type" value="Genomic_DNA"/>
</dbReference>
<dbReference type="KEGG" id="vbh:CMV30_04740"/>
<dbReference type="AlphaFoldDB" id="A0A290QAQ4"/>
<sequence>MASASQSFPLQVEVWDKNADSYTPLRAAYRSFESKNGKWIGRGVIKGLHDLRFTFEDEWSVEGSALRLNRSVKVHGNLDGGFRSSVTLEITEPKKWPEVEWFSPGMIYGNFAHLRNNSFGAGNYYQPRNYAVWIREDRMPAPLMSARFADGSTLSVLNSAPNGATTHSEGNDFSHASRADARFLFGAIGAQENEKTLQLGFLFPGSEGQINYGRKSSEHATAHAAWRRRYHPIKDGFAHSYEVSFRFNQADNFTAFVSDSWRWAWTTLKPKANPQNLGAVWRHVVDMIAENTLEFDDRAGTQIISPAIPGQKEREITKSIMGFIGYALGSAEMMLAASTLDHTERGTELRRKAEKSIDSFLRIPMAPPAGEGFFHKSGEYATSQGGYKTDHELFLRCFTDDMKSLMRAYEDEQRAGRTHADWIAWVRQFADWLLTQEKPGGGFIRSWMPRTAKVVSDSPTGSFMAVPFYAQLHRITGEKNYLDVAIRTADFAWNQGQNVGRFVGGTIDNPDVIDKEAATISLEGYLALHDITKDDRWLGRAKAAAAMAETWMYIWNVPMPDDSPAAKLQWKRGVPTTGMQLIATGHSLIDGYMAFDVASFAKLYRLTGDRHYLEVATILLHNTKAMIELPGKPLGLRGPGWQQEHYCFSLPRGIGRHQFWLPWVSVSQLRGMKDLITQDPELYHELAALNGTKIPVAPAAP</sequence>
<accession>A0A290QAQ4</accession>
<evidence type="ECO:0000313" key="1">
    <source>
        <dbReference type="EMBL" id="ATC63316.1"/>
    </source>
</evidence>
<proteinExistence type="predicted"/>
<reference evidence="1 2" key="1">
    <citation type="submission" date="2017-09" db="EMBL/GenBank/DDBJ databases">
        <title>Complete genome sequence of Verrucomicrobial strain HZ-65, isolated from freshwater.</title>
        <authorList>
            <person name="Choi A."/>
        </authorList>
    </citation>
    <scope>NUCLEOTIDE SEQUENCE [LARGE SCALE GENOMIC DNA]</scope>
    <source>
        <strain evidence="1 2">HZ-65</strain>
    </source>
</reference>
<name>A0A290QAQ4_9BACT</name>
<dbReference type="SUPFAM" id="SSF48208">
    <property type="entry name" value="Six-hairpin glycosidases"/>
    <property type="match status" value="1"/>
</dbReference>